<dbReference type="EMBL" id="CP002098">
    <property type="protein sequence ID" value="ADM28481.1"/>
    <property type="molecule type" value="Genomic_DNA"/>
</dbReference>
<evidence type="ECO:0000313" key="2">
    <source>
        <dbReference type="EMBL" id="ADM28481.1"/>
    </source>
</evidence>
<keyword evidence="1" id="KW-0812">Transmembrane</keyword>
<name>E0SRV0_IGNAA</name>
<protein>
    <submittedName>
        <fullName evidence="2">Uncharacterized protein</fullName>
    </submittedName>
</protein>
<reference evidence="2 3" key="1">
    <citation type="journal article" date="2010" name="Stand. Genomic Sci.">
        <title>Complete genome sequence of Ignisphaera aggregans type strain (AQ1.S1).</title>
        <authorList>
            <person name="Goker M."/>
            <person name="Held B."/>
            <person name="Lapidus A."/>
            <person name="Nolan M."/>
            <person name="Spring S."/>
            <person name="Yasawong M."/>
            <person name="Lucas S."/>
            <person name="Glavina Del Rio T."/>
            <person name="Tice H."/>
            <person name="Cheng J.F."/>
            <person name="Goodwin L."/>
            <person name="Tapia R."/>
            <person name="Pitluck S."/>
            <person name="Liolios K."/>
            <person name="Ivanova N."/>
            <person name="Mavromatis K."/>
            <person name="Mikhailova N."/>
            <person name="Pati A."/>
            <person name="Chen A."/>
            <person name="Palaniappan K."/>
            <person name="Brambilla E."/>
            <person name="Land M."/>
            <person name="Hauser L."/>
            <person name="Chang Y.J."/>
            <person name="Jeffries C.D."/>
            <person name="Brettin T."/>
            <person name="Detter J.C."/>
            <person name="Han C."/>
            <person name="Rohde M."/>
            <person name="Sikorski J."/>
            <person name="Woyke T."/>
            <person name="Bristow J."/>
            <person name="Eisen J.A."/>
            <person name="Markowitz V."/>
            <person name="Hugenholtz P."/>
            <person name="Kyrpides N.C."/>
            <person name="Klenk H.P."/>
        </authorList>
    </citation>
    <scope>NUCLEOTIDE SEQUENCE [LARGE SCALE GENOMIC DNA]</scope>
    <source>
        <strain evidence="3">DSM 17230 / JCM 13409 / AQ1.S1</strain>
    </source>
</reference>
<evidence type="ECO:0000256" key="1">
    <source>
        <dbReference type="SAM" id="Phobius"/>
    </source>
</evidence>
<dbReference type="AlphaFoldDB" id="E0SRV0"/>
<feature type="transmembrane region" description="Helical" evidence="1">
    <location>
        <begin position="5"/>
        <end position="23"/>
    </location>
</feature>
<keyword evidence="3" id="KW-1185">Reference proteome</keyword>
<keyword evidence="1" id="KW-0472">Membrane</keyword>
<evidence type="ECO:0000313" key="3">
    <source>
        <dbReference type="Proteomes" id="UP000001304"/>
    </source>
</evidence>
<dbReference type="BioCyc" id="IAGG583356:GHAH-1671-MONOMER"/>
<accession>E0SRV0</accession>
<dbReference type="Proteomes" id="UP000001304">
    <property type="component" value="Chromosome"/>
</dbReference>
<dbReference type="KEGG" id="iag:Igag_1684"/>
<proteinExistence type="predicted"/>
<sequence>MRYRYMLIVIAISIAIYIAFMYTKTGWGYRDEDIYISCGIKYIEGVAPKDSLNSI</sequence>
<gene>
    <name evidence="2" type="ordered locus">Igag_1684</name>
</gene>
<organism evidence="2 3">
    <name type="scientific">Ignisphaera aggregans (strain DSM 17230 / JCM 13409 / AQ1.S1)</name>
    <dbReference type="NCBI Taxonomy" id="583356"/>
    <lineage>
        <taxon>Archaea</taxon>
        <taxon>Thermoproteota</taxon>
        <taxon>Thermoprotei</taxon>
        <taxon>Desulfurococcales</taxon>
        <taxon>Desulfurococcaceae</taxon>
        <taxon>Ignisphaera</taxon>
    </lineage>
</organism>
<keyword evidence="1" id="KW-1133">Transmembrane helix</keyword>
<dbReference type="HOGENOM" id="CLU_3020949_0_0_2"/>